<keyword evidence="8 9" id="KW-0472">Membrane</keyword>
<feature type="transmembrane region" description="Helical" evidence="9">
    <location>
        <begin position="12"/>
        <end position="32"/>
    </location>
</feature>
<dbReference type="GO" id="GO:0043190">
    <property type="term" value="C:ATP-binding cassette (ABC) transporter complex"/>
    <property type="evidence" value="ECO:0007669"/>
    <property type="project" value="InterPro"/>
</dbReference>
<gene>
    <name evidence="11" type="ORF">C4N9_15845</name>
</gene>
<dbReference type="CDD" id="cd06261">
    <property type="entry name" value="TM_PBP2"/>
    <property type="match status" value="1"/>
</dbReference>
<sequence>MAMAKLPSRWRTAGAQALVFALVGLSLMWIFAVTGAELRSRGIETGFAFLTEPARTALANAPFAFTAGEDSNALALLAGAVNTLKISALVIVLASLLGLGLGLGRLSRNRLLRGTCLFYIEMVRNVPVLIHISLCYALVLALPAPRESQPVLGMLVTNRGLFLPTPTAEPLWLISGASGIVTCLILLAIRRRGGGWMAGNLVLTLLTIAAMALPWLLSGRSPAMSVPQIAGFRVNGGLSLSPELAAIVVALTLYTATFLAEIIRGAIQSVPRGQWEATMALALPGGTVRRSVIYPQAIRVALPAMSNEYIGVIKNSSLAVVIGYQEIVGIGNTVLFDTGQAVEVMAVLAGFFIVVSLGFSGLMNLINARLSWGDR</sequence>
<keyword evidence="12" id="KW-1185">Reference proteome</keyword>
<dbReference type="OrthoDB" id="9808531at2"/>
<evidence type="ECO:0000256" key="3">
    <source>
        <dbReference type="ARBA" id="ARBA00022448"/>
    </source>
</evidence>
<keyword evidence="6" id="KW-0029">Amino-acid transport</keyword>
<dbReference type="GO" id="GO:0006865">
    <property type="term" value="P:amino acid transport"/>
    <property type="evidence" value="ECO:0007669"/>
    <property type="project" value="UniProtKB-KW"/>
</dbReference>
<dbReference type="InterPro" id="IPR035906">
    <property type="entry name" value="MetI-like_sf"/>
</dbReference>
<evidence type="ECO:0000259" key="10">
    <source>
        <dbReference type="PROSITE" id="PS50928"/>
    </source>
</evidence>
<feature type="transmembrane region" description="Helical" evidence="9">
    <location>
        <begin position="171"/>
        <end position="189"/>
    </location>
</feature>
<dbReference type="AlphaFoldDB" id="A0A2U2C6K1"/>
<evidence type="ECO:0000256" key="8">
    <source>
        <dbReference type="ARBA" id="ARBA00023136"/>
    </source>
</evidence>
<comment type="similarity">
    <text evidence="2">Belongs to the binding-protein-dependent transport system permease family. HisMQ subfamily.</text>
</comment>
<evidence type="ECO:0000313" key="12">
    <source>
        <dbReference type="Proteomes" id="UP000244940"/>
    </source>
</evidence>
<dbReference type="Gene3D" id="1.10.3720.10">
    <property type="entry name" value="MetI-like"/>
    <property type="match status" value="2"/>
</dbReference>
<feature type="transmembrane region" description="Helical" evidence="9">
    <location>
        <begin position="126"/>
        <end position="144"/>
    </location>
</feature>
<evidence type="ECO:0000256" key="1">
    <source>
        <dbReference type="ARBA" id="ARBA00004429"/>
    </source>
</evidence>
<evidence type="ECO:0000256" key="7">
    <source>
        <dbReference type="ARBA" id="ARBA00022989"/>
    </source>
</evidence>
<proteinExistence type="inferred from homology"/>
<dbReference type="InterPro" id="IPR000515">
    <property type="entry name" value="MetI-like"/>
</dbReference>
<evidence type="ECO:0000256" key="4">
    <source>
        <dbReference type="ARBA" id="ARBA00022475"/>
    </source>
</evidence>
<dbReference type="InterPro" id="IPR010065">
    <property type="entry name" value="AA_ABC_transptr_permease_3TM"/>
</dbReference>
<dbReference type="SUPFAM" id="SSF161098">
    <property type="entry name" value="MetI-like"/>
    <property type="match status" value="1"/>
</dbReference>
<feature type="transmembrane region" description="Helical" evidence="9">
    <location>
        <begin position="86"/>
        <end position="106"/>
    </location>
</feature>
<evidence type="ECO:0000256" key="2">
    <source>
        <dbReference type="ARBA" id="ARBA00010072"/>
    </source>
</evidence>
<accession>A0A2U2C6K1</accession>
<comment type="caution">
    <text evidence="11">The sequence shown here is derived from an EMBL/GenBank/DDBJ whole genome shotgun (WGS) entry which is preliminary data.</text>
</comment>
<feature type="transmembrane region" description="Helical" evidence="9">
    <location>
        <begin position="244"/>
        <end position="263"/>
    </location>
</feature>
<evidence type="ECO:0000313" key="11">
    <source>
        <dbReference type="EMBL" id="PWE27518.1"/>
    </source>
</evidence>
<keyword evidence="3 9" id="KW-0813">Transport</keyword>
<evidence type="ECO:0000256" key="5">
    <source>
        <dbReference type="ARBA" id="ARBA00022692"/>
    </source>
</evidence>
<comment type="subcellular location">
    <subcellularLocation>
        <location evidence="1">Cell inner membrane</location>
        <topology evidence="1">Multi-pass membrane protein</topology>
    </subcellularLocation>
    <subcellularLocation>
        <location evidence="9">Cell membrane</location>
        <topology evidence="9">Multi-pass membrane protein</topology>
    </subcellularLocation>
</comment>
<dbReference type="GO" id="GO:0022857">
    <property type="term" value="F:transmembrane transporter activity"/>
    <property type="evidence" value="ECO:0007669"/>
    <property type="project" value="InterPro"/>
</dbReference>
<evidence type="ECO:0000256" key="6">
    <source>
        <dbReference type="ARBA" id="ARBA00022970"/>
    </source>
</evidence>
<dbReference type="PROSITE" id="PS50928">
    <property type="entry name" value="ABC_TM1"/>
    <property type="match status" value="1"/>
</dbReference>
<dbReference type="PANTHER" id="PTHR30614">
    <property type="entry name" value="MEMBRANE COMPONENT OF AMINO ACID ABC TRANSPORTER"/>
    <property type="match status" value="1"/>
</dbReference>
<dbReference type="EMBL" id="QEYD01000010">
    <property type="protein sequence ID" value="PWE27518.1"/>
    <property type="molecule type" value="Genomic_DNA"/>
</dbReference>
<name>A0A2U2C6K1_9RHOB</name>
<feature type="transmembrane region" description="Helical" evidence="9">
    <location>
        <begin position="344"/>
        <end position="366"/>
    </location>
</feature>
<feature type="domain" description="ABC transmembrane type-1" evidence="10">
    <location>
        <begin position="80"/>
        <end position="363"/>
    </location>
</feature>
<evidence type="ECO:0000256" key="9">
    <source>
        <dbReference type="RuleBase" id="RU363032"/>
    </source>
</evidence>
<organism evidence="11 12">
    <name type="scientific">Pararhodobacter marinus</name>
    <dbReference type="NCBI Taxonomy" id="2184063"/>
    <lineage>
        <taxon>Bacteria</taxon>
        <taxon>Pseudomonadati</taxon>
        <taxon>Pseudomonadota</taxon>
        <taxon>Alphaproteobacteria</taxon>
        <taxon>Rhodobacterales</taxon>
        <taxon>Paracoccaceae</taxon>
        <taxon>Pararhodobacter</taxon>
    </lineage>
</organism>
<reference evidence="11 12" key="1">
    <citation type="submission" date="2018-05" db="EMBL/GenBank/DDBJ databases">
        <title>Pararhodobacter marina sp. nov., isolated from deep-sea water of the Indian Ocean.</title>
        <authorList>
            <person name="Lai Q.Sr."/>
            <person name="Liu X."/>
            <person name="Shao Z."/>
        </authorList>
    </citation>
    <scope>NUCLEOTIDE SEQUENCE [LARGE SCALE GENOMIC DNA]</scope>
    <source>
        <strain evidence="11 12">CIC4N-9</strain>
    </source>
</reference>
<dbReference type="PANTHER" id="PTHR30614:SF37">
    <property type="entry name" value="AMINO-ACID ABC TRANSPORTER PERMEASE PROTEIN YHDX-RELATED"/>
    <property type="match status" value="1"/>
</dbReference>
<dbReference type="Pfam" id="PF00528">
    <property type="entry name" value="BPD_transp_1"/>
    <property type="match status" value="1"/>
</dbReference>
<keyword evidence="4" id="KW-1003">Cell membrane</keyword>
<feature type="transmembrane region" description="Helical" evidence="9">
    <location>
        <begin position="196"/>
        <end position="217"/>
    </location>
</feature>
<dbReference type="InterPro" id="IPR043429">
    <property type="entry name" value="ArtM/GltK/GlnP/TcyL/YhdX-like"/>
</dbReference>
<keyword evidence="7 9" id="KW-1133">Transmembrane helix</keyword>
<dbReference type="NCBIfam" id="TIGR01726">
    <property type="entry name" value="HEQRo_perm_3TM"/>
    <property type="match status" value="1"/>
</dbReference>
<dbReference type="Proteomes" id="UP000244940">
    <property type="component" value="Unassembled WGS sequence"/>
</dbReference>
<keyword evidence="5 9" id="KW-0812">Transmembrane</keyword>
<protein>
    <submittedName>
        <fullName evidence="11">Amino acid ABC transporter permease</fullName>
    </submittedName>
</protein>